<dbReference type="EMBL" id="LIRS01000015">
    <property type="protein sequence ID" value="KOY42308.1"/>
    <property type="molecule type" value="Genomic_DNA"/>
</dbReference>
<feature type="signal peptide" evidence="1">
    <location>
        <begin position="1"/>
        <end position="22"/>
    </location>
</feature>
<dbReference type="EMBL" id="MK455086">
    <property type="protein sequence ID" value="QEQ70827.1"/>
    <property type="molecule type" value="Genomic_DNA"/>
</dbReference>
<reference evidence="3" key="2">
    <citation type="journal article" date="2019" name="Int. J. Food Microbiol.">
        <title>Developing a novel molecular serotyping system based on capsular polysaccharide synthesis gene clusters of Vibrio parahaemolyticus.</title>
        <authorList>
            <person name="Pang Y."/>
            <person name="Guo X."/>
            <person name="Tian X."/>
            <person name="Liu F."/>
            <person name="Wang L."/>
            <person name="Wu J."/>
            <person name="Zhang S."/>
            <person name="Li S."/>
            <person name="Liu B."/>
        </authorList>
    </citation>
    <scope>NUCLEOTIDE SEQUENCE</scope>
    <source>
        <strain evidence="3">G2872</strain>
    </source>
</reference>
<dbReference type="AlphaFoldDB" id="A0A5Q5AXA2"/>
<evidence type="ECO:0000313" key="2">
    <source>
        <dbReference type="EMBL" id="KOY42308.1"/>
    </source>
</evidence>
<dbReference type="Proteomes" id="UP000037697">
    <property type="component" value="Unassembled WGS sequence"/>
</dbReference>
<gene>
    <name evidence="2" type="ORF">ACX05_01705</name>
</gene>
<organism evidence="3">
    <name type="scientific">Vibrio parahaemolyticus</name>
    <dbReference type="NCBI Taxonomy" id="670"/>
    <lineage>
        <taxon>Bacteria</taxon>
        <taxon>Pseudomonadati</taxon>
        <taxon>Pseudomonadota</taxon>
        <taxon>Gammaproteobacteria</taxon>
        <taxon>Vibrionales</taxon>
        <taxon>Vibrionaceae</taxon>
        <taxon>Vibrio</taxon>
    </lineage>
</organism>
<evidence type="ECO:0000256" key="1">
    <source>
        <dbReference type="SAM" id="SignalP"/>
    </source>
</evidence>
<reference evidence="2 4" key="1">
    <citation type="submission" date="2015-07" db="EMBL/GenBank/DDBJ databases">
        <title>Foodborne Vibrio parahaemolyticus Isolates.</title>
        <authorList>
            <person name="Ronholm J."/>
            <person name="Petronella N."/>
            <person name="Kenwell R."/>
            <person name="Banerjee S."/>
        </authorList>
    </citation>
    <scope>NUCLEOTIDE SEQUENCE [LARGE SCALE GENOMIC DNA]</scope>
    <source>
        <strain evidence="2 4">HS-06-05</strain>
    </source>
</reference>
<dbReference type="PROSITE" id="PS51257">
    <property type="entry name" value="PROKAR_LIPOPROTEIN"/>
    <property type="match status" value="1"/>
</dbReference>
<proteinExistence type="predicted"/>
<accession>A0A5Q5AXA2</accession>
<evidence type="ECO:0000313" key="3">
    <source>
        <dbReference type="EMBL" id="QEQ70827.1"/>
    </source>
</evidence>
<name>A0A5Q5AXA2_VIBPH</name>
<dbReference type="RefSeq" id="WP_025623523.1">
    <property type="nucleotide sequence ID" value="NZ_CP011884.1"/>
</dbReference>
<sequence length="130" mass="14427">MRLKTPLYKLISIVSVSLLLTACSSKPREVVAGVPLVSSSLQEFNGQIIPEKYWPVLANTDSTALQHPEASIRLGPFYTSALGNMCRNFEVVNNHGKTSRVACLYKNPEAPNGKWYIMKNIVEDATFLNL</sequence>
<protein>
    <submittedName>
        <fullName evidence="3">Uncharacterized protein</fullName>
    </submittedName>
</protein>
<feature type="chain" id="PRO_5024354437" evidence="1">
    <location>
        <begin position="23"/>
        <end position="130"/>
    </location>
</feature>
<evidence type="ECO:0000313" key="4">
    <source>
        <dbReference type="Proteomes" id="UP000037697"/>
    </source>
</evidence>
<keyword evidence="1" id="KW-0732">Signal</keyword>